<dbReference type="InterPro" id="IPR020783">
    <property type="entry name" value="Ribosomal_uL11_C"/>
</dbReference>
<reference evidence="5 6" key="1">
    <citation type="journal article" date="2024" name="Nat. Commun.">
        <title>Phylogenomics reveals the evolutionary origins of lichenization in chlorophyte algae.</title>
        <authorList>
            <person name="Puginier C."/>
            <person name="Libourel C."/>
            <person name="Otte J."/>
            <person name="Skaloud P."/>
            <person name="Haon M."/>
            <person name="Grisel S."/>
            <person name="Petersen M."/>
            <person name="Berrin J.G."/>
            <person name="Delaux P.M."/>
            <person name="Dal Grande F."/>
            <person name="Keller J."/>
        </authorList>
    </citation>
    <scope>NUCLEOTIDE SEQUENCE [LARGE SCALE GENOMIC DNA]</scope>
    <source>
        <strain evidence="5 6">SAG 2036</strain>
    </source>
</reference>
<dbReference type="Pfam" id="PF00298">
    <property type="entry name" value="Ribosomal_L11"/>
    <property type="match status" value="1"/>
</dbReference>
<organism evidence="5 6">
    <name type="scientific">Symbiochloris irregularis</name>
    <dbReference type="NCBI Taxonomy" id="706552"/>
    <lineage>
        <taxon>Eukaryota</taxon>
        <taxon>Viridiplantae</taxon>
        <taxon>Chlorophyta</taxon>
        <taxon>core chlorophytes</taxon>
        <taxon>Trebouxiophyceae</taxon>
        <taxon>Trebouxiales</taxon>
        <taxon>Trebouxiaceae</taxon>
        <taxon>Symbiochloris</taxon>
    </lineage>
</organism>
<keyword evidence="6" id="KW-1185">Reference proteome</keyword>
<evidence type="ECO:0000313" key="5">
    <source>
        <dbReference type="EMBL" id="KAK9794913.1"/>
    </source>
</evidence>
<comment type="similarity">
    <text evidence="1">Belongs to the universal ribosomal protein uL11 family.</text>
</comment>
<keyword evidence="2" id="KW-0689">Ribosomal protein</keyword>
<dbReference type="PROSITE" id="PS50833">
    <property type="entry name" value="BRIX"/>
    <property type="match status" value="1"/>
</dbReference>
<dbReference type="InterPro" id="IPR007109">
    <property type="entry name" value="Brix"/>
</dbReference>
<dbReference type="InterPro" id="IPR020785">
    <property type="entry name" value="Ribosomal_uL11_CS"/>
</dbReference>
<protein>
    <recommendedName>
        <fullName evidence="4">Brix domain-containing protein</fullName>
    </recommendedName>
</protein>
<sequence length="311" mass="35647">MLKAEQLGQTLEKQVPKTIENTRVMDETFVSAGDETLEADENNDEFASYFSHQQAPKLLITTCSRPSKNMFLFLTDLLEVLTNAHYYKRQGYAVKKIVDYAIERDFTDVLVFNENRKSVNGLLLIHLPGGPTAQFKVSNVVLSKQIKGHGRPTKHRPELLLNHFDTQLGRRLGRMLACLFSSEPMFRGRQVATFHNQRDYIFFRHHRYVFEKKERKVAVIPSAASLVIKALKEPPRDRKKEKNIRHSGNLTLDEVTEIARVMRERSCARKLAGTVKEILGTCVSVGCTVDHQEPRELQQKIDDGELDIPEE</sequence>
<evidence type="ECO:0000313" key="6">
    <source>
        <dbReference type="Proteomes" id="UP001465755"/>
    </source>
</evidence>
<dbReference type="GO" id="GO:0006412">
    <property type="term" value="P:translation"/>
    <property type="evidence" value="ECO:0007669"/>
    <property type="project" value="InterPro"/>
</dbReference>
<dbReference type="GO" id="GO:0003735">
    <property type="term" value="F:structural constituent of ribosome"/>
    <property type="evidence" value="ECO:0007669"/>
    <property type="project" value="InterPro"/>
</dbReference>
<keyword evidence="3" id="KW-0687">Ribonucleoprotein</keyword>
<dbReference type="SUPFAM" id="SSF52954">
    <property type="entry name" value="Class II aaRS ABD-related"/>
    <property type="match status" value="1"/>
</dbReference>
<evidence type="ECO:0000256" key="1">
    <source>
        <dbReference type="ARBA" id="ARBA00010537"/>
    </source>
</evidence>
<dbReference type="InterPro" id="IPR000911">
    <property type="entry name" value="Ribosomal_uL11"/>
</dbReference>
<dbReference type="GO" id="GO:0000470">
    <property type="term" value="P:maturation of LSU-rRNA"/>
    <property type="evidence" value="ECO:0007669"/>
    <property type="project" value="TreeGrafter"/>
</dbReference>
<dbReference type="AlphaFoldDB" id="A0AAW1NW17"/>
<dbReference type="GO" id="GO:0042134">
    <property type="term" value="F:rRNA primary transcript binding"/>
    <property type="evidence" value="ECO:0007669"/>
    <property type="project" value="InterPro"/>
</dbReference>
<dbReference type="GO" id="GO:0005840">
    <property type="term" value="C:ribosome"/>
    <property type="evidence" value="ECO:0007669"/>
    <property type="project" value="UniProtKB-KW"/>
</dbReference>
<evidence type="ECO:0000256" key="3">
    <source>
        <dbReference type="ARBA" id="ARBA00023274"/>
    </source>
</evidence>
<dbReference type="EMBL" id="JALJOQ010000134">
    <property type="protein sequence ID" value="KAK9794913.1"/>
    <property type="molecule type" value="Genomic_DNA"/>
</dbReference>
<comment type="caution">
    <text evidence="5">The sequence shown here is derived from an EMBL/GenBank/DDBJ whole genome shotgun (WGS) entry which is preliminary data.</text>
</comment>
<evidence type="ECO:0000256" key="2">
    <source>
        <dbReference type="ARBA" id="ARBA00022980"/>
    </source>
</evidence>
<accession>A0AAW1NW17</accession>
<dbReference type="FunFam" id="1.10.10.250:FF:000002">
    <property type="entry name" value="60S ribosomal protein L12"/>
    <property type="match status" value="1"/>
</dbReference>
<dbReference type="SMART" id="SM00649">
    <property type="entry name" value="RL11"/>
    <property type="match status" value="1"/>
</dbReference>
<proteinExistence type="inferred from homology"/>
<dbReference type="PANTHER" id="PTHR22734">
    <property type="entry name" value="U3 SMALL NUCLEOLAR RIBONUCLEOPROTEIN PROTEIN IMP4"/>
    <property type="match status" value="1"/>
</dbReference>
<dbReference type="InterPro" id="IPR036769">
    <property type="entry name" value="Ribosomal_uL11_C_sf"/>
</dbReference>
<dbReference type="Proteomes" id="UP001465755">
    <property type="component" value="Unassembled WGS sequence"/>
</dbReference>
<dbReference type="SMART" id="SM00879">
    <property type="entry name" value="Brix"/>
    <property type="match status" value="1"/>
</dbReference>
<dbReference type="SUPFAM" id="SSF46906">
    <property type="entry name" value="Ribosomal protein L11, C-terminal domain"/>
    <property type="match status" value="1"/>
</dbReference>
<dbReference type="GO" id="GO:0000460">
    <property type="term" value="P:maturation of 5.8S rRNA"/>
    <property type="evidence" value="ECO:0007669"/>
    <property type="project" value="TreeGrafter"/>
</dbReference>
<dbReference type="PROSITE" id="PS00359">
    <property type="entry name" value="RIBOSOMAL_L11"/>
    <property type="match status" value="1"/>
</dbReference>
<evidence type="ECO:0000259" key="4">
    <source>
        <dbReference type="PROSITE" id="PS50833"/>
    </source>
</evidence>
<dbReference type="Gene3D" id="3.40.50.10480">
    <property type="entry name" value="Probable brix-domain ribosomal biogenesis protein"/>
    <property type="match status" value="1"/>
</dbReference>
<name>A0AAW1NW17_9CHLO</name>
<dbReference type="GO" id="GO:0030687">
    <property type="term" value="C:preribosome, large subunit precursor"/>
    <property type="evidence" value="ECO:0007669"/>
    <property type="project" value="TreeGrafter"/>
</dbReference>
<feature type="domain" description="Brix" evidence="4">
    <location>
        <begin position="56"/>
        <end position="237"/>
    </location>
</feature>
<dbReference type="InterPro" id="IPR044281">
    <property type="entry name" value="IMP4/RPF1"/>
</dbReference>
<dbReference type="Pfam" id="PF04427">
    <property type="entry name" value="Brix"/>
    <property type="match status" value="1"/>
</dbReference>
<gene>
    <name evidence="5" type="ORF">WJX73_005398</name>
</gene>
<dbReference type="GO" id="GO:0005730">
    <property type="term" value="C:nucleolus"/>
    <property type="evidence" value="ECO:0007669"/>
    <property type="project" value="TreeGrafter"/>
</dbReference>
<dbReference type="Gene3D" id="1.10.10.250">
    <property type="entry name" value="Ribosomal protein L11, C-terminal domain"/>
    <property type="match status" value="1"/>
</dbReference>
<dbReference type="PANTHER" id="PTHR22734:SF3">
    <property type="entry name" value="RIBOSOME PRODUCTION FACTOR 1"/>
    <property type="match status" value="1"/>
</dbReference>